<dbReference type="GO" id="GO:0010333">
    <property type="term" value="F:terpene synthase activity"/>
    <property type="evidence" value="ECO:0007669"/>
    <property type="project" value="InterPro"/>
</dbReference>
<name>A0AA88DLY4_FICCA</name>
<keyword evidence="3" id="KW-1185">Reference proteome</keyword>
<dbReference type="SUPFAM" id="SSF48576">
    <property type="entry name" value="Terpenoid synthases"/>
    <property type="match status" value="1"/>
</dbReference>
<dbReference type="Proteomes" id="UP001187192">
    <property type="component" value="Unassembled WGS sequence"/>
</dbReference>
<protein>
    <recommendedName>
        <fullName evidence="1">Terpene synthase metal-binding domain-containing protein</fullName>
    </recommendedName>
</protein>
<dbReference type="Pfam" id="PF03936">
    <property type="entry name" value="Terpene_synth_C"/>
    <property type="match status" value="1"/>
</dbReference>
<dbReference type="InterPro" id="IPR008949">
    <property type="entry name" value="Isoprenoid_synthase_dom_sf"/>
</dbReference>
<comment type="caution">
    <text evidence="2">The sequence shown here is derived from an EMBL/GenBank/DDBJ whole genome shotgun (WGS) entry which is preliminary data.</text>
</comment>
<dbReference type="GO" id="GO:0000287">
    <property type="term" value="F:magnesium ion binding"/>
    <property type="evidence" value="ECO:0007669"/>
    <property type="project" value="InterPro"/>
</dbReference>
<dbReference type="Gene3D" id="1.10.600.10">
    <property type="entry name" value="Farnesyl Diphosphate Synthase"/>
    <property type="match status" value="1"/>
</dbReference>
<dbReference type="InterPro" id="IPR005630">
    <property type="entry name" value="Terpene_synthase_metal-bd"/>
</dbReference>
<evidence type="ECO:0000313" key="3">
    <source>
        <dbReference type="Proteomes" id="UP001187192"/>
    </source>
</evidence>
<feature type="domain" description="Terpene synthase metal-binding" evidence="1">
    <location>
        <begin position="18"/>
        <end position="60"/>
    </location>
</feature>
<reference evidence="2" key="1">
    <citation type="submission" date="2023-07" db="EMBL/GenBank/DDBJ databases">
        <title>draft genome sequence of fig (Ficus carica).</title>
        <authorList>
            <person name="Takahashi T."/>
            <person name="Nishimura K."/>
        </authorList>
    </citation>
    <scope>NUCLEOTIDE SEQUENCE</scope>
</reference>
<gene>
    <name evidence="2" type="ORF">TIFTF001_026807</name>
</gene>
<sequence>MFDRVSSRNGDLETSCQCFTKVVKLVLIVDDVYDLHDSLEELKHFTNAVESLKFKWDVSLVPPLSKLGLDTLPEVAALRESEKGSSVGKT</sequence>
<evidence type="ECO:0000313" key="2">
    <source>
        <dbReference type="EMBL" id="GMN57703.1"/>
    </source>
</evidence>
<organism evidence="2 3">
    <name type="scientific">Ficus carica</name>
    <name type="common">Common fig</name>
    <dbReference type="NCBI Taxonomy" id="3494"/>
    <lineage>
        <taxon>Eukaryota</taxon>
        <taxon>Viridiplantae</taxon>
        <taxon>Streptophyta</taxon>
        <taxon>Embryophyta</taxon>
        <taxon>Tracheophyta</taxon>
        <taxon>Spermatophyta</taxon>
        <taxon>Magnoliopsida</taxon>
        <taxon>eudicotyledons</taxon>
        <taxon>Gunneridae</taxon>
        <taxon>Pentapetalae</taxon>
        <taxon>rosids</taxon>
        <taxon>fabids</taxon>
        <taxon>Rosales</taxon>
        <taxon>Moraceae</taxon>
        <taxon>Ficeae</taxon>
        <taxon>Ficus</taxon>
    </lineage>
</organism>
<proteinExistence type="predicted"/>
<accession>A0AA88DLY4</accession>
<evidence type="ECO:0000259" key="1">
    <source>
        <dbReference type="Pfam" id="PF03936"/>
    </source>
</evidence>
<dbReference type="Gramene" id="FCD_00031553-RA">
    <property type="protein sequence ID" value="FCD_00031553-RA:cds"/>
    <property type="gene ID" value="FCD_00031553"/>
</dbReference>
<dbReference type="EMBL" id="BTGU01000072">
    <property type="protein sequence ID" value="GMN57703.1"/>
    <property type="molecule type" value="Genomic_DNA"/>
</dbReference>
<dbReference type="AlphaFoldDB" id="A0AA88DLY4"/>